<comment type="caution">
    <text evidence="1">The sequence shown here is derived from an EMBL/GenBank/DDBJ whole genome shotgun (WGS) entry which is preliminary data.</text>
</comment>
<evidence type="ECO:0000313" key="1">
    <source>
        <dbReference type="EMBL" id="RRK09237.1"/>
    </source>
</evidence>
<dbReference type="AlphaFoldDB" id="A0A426D3I2"/>
<evidence type="ECO:0000313" key="2">
    <source>
        <dbReference type="Proteomes" id="UP000283633"/>
    </source>
</evidence>
<proteinExistence type="predicted"/>
<name>A0A426D3I2_9LACO</name>
<gene>
    <name evidence="1" type="ORF">D1831_13830</name>
</gene>
<sequence>MGGVTDADSKRGQVVDETPIRFDTELYQRLPMRMGDTVTVTGNDLGAVSDQNNATINVDSVTMS</sequence>
<protein>
    <submittedName>
        <fullName evidence="1">Uncharacterized protein</fullName>
    </submittedName>
</protein>
<dbReference type="EMBL" id="QWZQ01000082">
    <property type="protein sequence ID" value="RRK09237.1"/>
    <property type="molecule type" value="Genomic_DNA"/>
</dbReference>
<accession>A0A426D3I2</accession>
<reference evidence="1 2" key="1">
    <citation type="submission" date="2018-08" db="EMBL/GenBank/DDBJ databases">
        <title>Genome Lactobacillus garii FI11369.</title>
        <authorList>
            <person name="Diaz M."/>
            <person name="Narbad A."/>
        </authorList>
    </citation>
    <scope>NUCLEOTIDE SEQUENCE [LARGE SCALE GENOMIC DNA]</scope>
    <source>
        <strain evidence="1 2">FI11369</strain>
    </source>
</reference>
<organism evidence="1 2">
    <name type="scientific">Lactiplantibacillus garii</name>
    <dbReference type="NCBI Taxonomy" id="2306423"/>
    <lineage>
        <taxon>Bacteria</taxon>
        <taxon>Bacillati</taxon>
        <taxon>Bacillota</taxon>
        <taxon>Bacilli</taxon>
        <taxon>Lactobacillales</taxon>
        <taxon>Lactobacillaceae</taxon>
        <taxon>Lactiplantibacillus</taxon>
    </lineage>
</organism>
<keyword evidence="2" id="KW-1185">Reference proteome</keyword>
<dbReference type="Proteomes" id="UP000283633">
    <property type="component" value="Unassembled WGS sequence"/>
</dbReference>